<evidence type="ECO:0000313" key="3">
    <source>
        <dbReference type="EMBL" id="EPY15190.1"/>
    </source>
</evidence>
<evidence type="ECO:0000313" key="4">
    <source>
        <dbReference type="Proteomes" id="UP000015354"/>
    </source>
</evidence>
<keyword evidence="1" id="KW-1133">Transmembrane helix</keyword>
<keyword evidence="2" id="KW-0732">Signal</keyword>
<feature type="transmembrane region" description="Helical" evidence="1">
    <location>
        <begin position="177"/>
        <end position="197"/>
    </location>
</feature>
<keyword evidence="1" id="KW-0812">Transmembrane</keyword>
<feature type="chain" id="PRO_5004558704" evidence="2">
    <location>
        <begin position="18"/>
        <end position="228"/>
    </location>
</feature>
<feature type="signal peptide" evidence="2">
    <location>
        <begin position="1"/>
        <end position="17"/>
    </location>
</feature>
<reference evidence="3 4" key="1">
    <citation type="journal article" date="2013" name="PLoS ONE">
        <title>Predicting the Proteins of Angomonas deanei, Strigomonas culicis and Their Respective Endosymbionts Reveals New Aspects of the Trypanosomatidae Family.</title>
        <authorList>
            <person name="Motta M.C."/>
            <person name="Martins A.C."/>
            <person name="de Souza S.S."/>
            <person name="Catta-Preta C.M."/>
            <person name="Silva R."/>
            <person name="Klein C.C."/>
            <person name="de Almeida L.G."/>
            <person name="de Lima Cunha O."/>
            <person name="Ciapina L.P."/>
            <person name="Brocchi M."/>
            <person name="Colabardini A.C."/>
            <person name="de Araujo Lima B."/>
            <person name="Machado C.R."/>
            <person name="de Almeida Soares C.M."/>
            <person name="Probst C.M."/>
            <person name="de Menezes C.B."/>
            <person name="Thompson C.E."/>
            <person name="Bartholomeu D.C."/>
            <person name="Gradia D.F."/>
            <person name="Pavoni D.P."/>
            <person name="Grisard E.C."/>
            <person name="Fantinatti-Garboggini F."/>
            <person name="Marchini F.K."/>
            <person name="Rodrigues-Luiz G.F."/>
            <person name="Wagner G."/>
            <person name="Goldman G.H."/>
            <person name="Fietto J.L."/>
            <person name="Elias M.C."/>
            <person name="Goldman M.H."/>
            <person name="Sagot M.F."/>
            <person name="Pereira M."/>
            <person name="Stoco P.H."/>
            <person name="de Mendonca-Neto R.P."/>
            <person name="Teixeira S.M."/>
            <person name="Maciel T.E."/>
            <person name="de Oliveira Mendes T.A."/>
            <person name="Urmenyi T.P."/>
            <person name="de Souza W."/>
            <person name="Schenkman S."/>
            <person name="de Vasconcelos A.T."/>
        </authorList>
    </citation>
    <scope>NUCLEOTIDE SEQUENCE [LARGE SCALE GENOMIC DNA]</scope>
</reference>
<sequence>MILSVLVFALPIVVIEGKTYTYKKGDVTASYTINRRSFLLYFFNRLKKEFGFKERHDLHLLYPMLILSVLMSVCAAFLLVLNLAYMTLSKLHSKERCCADQYRNAIYAAATYERRQSVNVMGDSSADYVPLVMEKTDGGDEAFLYMKSEDVKNVNQRLEEMRTAENKRRSVMKNMGIMMTVLWNLVWVLSLGTVIIVTEFKKTCLDAGVDSANGGSVKYQSGYIVGIV</sequence>
<name>S9UXD5_9TRYP</name>
<proteinExistence type="predicted"/>
<feature type="transmembrane region" description="Helical" evidence="1">
    <location>
        <begin position="60"/>
        <end position="85"/>
    </location>
</feature>
<protein>
    <submittedName>
        <fullName evidence="3">Uncharacterized protein</fullName>
    </submittedName>
</protein>
<comment type="caution">
    <text evidence="3">The sequence shown here is derived from an EMBL/GenBank/DDBJ whole genome shotgun (WGS) entry which is preliminary data.</text>
</comment>
<accession>S9UXD5</accession>
<keyword evidence="4" id="KW-1185">Reference proteome</keyword>
<organism evidence="3 4">
    <name type="scientific">Strigomonas culicis</name>
    <dbReference type="NCBI Taxonomy" id="28005"/>
    <lineage>
        <taxon>Eukaryota</taxon>
        <taxon>Discoba</taxon>
        <taxon>Euglenozoa</taxon>
        <taxon>Kinetoplastea</taxon>
        <taxon>Metakinetoplastina</taxon>
        <taxon>Trypanosomatida</taxon>
        <taxon>Trypanosomatidae</taxon>
        <taxon>Strigomonadinae</taxon>
        <taxon>Strigomonas</taxon>
    </lineage>
</organism>
<dbReference type="Proteomes" id="UP000015354">
    <property type="component" value="Unassembled WGS sequence"/>
</dbReference>
<gene>
    <name evidence="3" type="ORF">STCU_12265</name>
</gene>
<dbReference type="AlphaFoldDB" id="S9UXD5"/>
<evidence type="ECO:0000256" key="1">
    <source>
        <dbReference type="SAM" id="Phobius"/>
    </source>
</evidence>
<keyword evidence="1" id="KW-0472">Membrane</keyword>
<evidence type="ECO:0000256" key="2">
    <source>
        <dbReference type="SAM" id="SignalP"/>
    </source>
</evidence>
<dbReference type="EMBL" id="ATMH01012433">
    <property type="protein sequence ID" value="EPY15190.1"/>
    <property type="molecule type" value="Genomic_DNA"/>
</dbReference>